<keyword evidence="6" id="KW-1185">Reference proteome</keyword>
<dbReference type="RefSeq" id="WP_008686157.1">
    <property type="nucleotide sequence ID" value="NZ_CP014229.1"/>
</dbReference>
<evidence type="ECO:0000313" key="6">
    <source>
        <dbReference type="Proteomes" id="UP000069241"/>
    </source>
</evidence>
<dbReference type="InterPro" id="IPR023439">
    <property type="entry name" value="Mal_deCO2ase/Cit_lyase_ACP"/>
</dbReference>
<dbReference type="GO" id="GO:0005737">
    <property type="term" value="C:cytoplasm"/>
    <property type="evidence" value="ECO:0007669"/>
    <property type="project" value="UniProtKB-SubCell"/>
</dbReference>
<sequence>MKLNKTGEAGAAESGDILVTVAPAEEPGLQIELSGKSVILKQFGRQIRELIRKTAEENGVENARISAKDNGALDCTIKARVRAAIQRAV</sequence>
<evidence type="ECO:0000256" key="4">
    <source>
        <dbReference type="PIRSR" id="PIRSR002736-50"/>
    </source>
</evidence>
<name>A0A0X8JHW7_9BACT</name>
<feature type="modified residue" description="O-(phosphoribosyl dephospho-coenzyme A)serine" evidence="4">
    <location>
        <position position="14"/>
    </location>
</feature>
<organism evidence="5 6">
    <name type="scientific">Desulfovibrio fairfieldensis</name>
    <dbReference type="NCBI Taxonomy" id="44742"/>
    <lineage>
        <taxon>Bacteria</taxon>
        <taxon>Pseudomonadati</taxon>
        <taxon>Thermodesulfobacteriota</taxon>
        <taxon>Desulfovibrionia</taxon>
        <taxon>Desulfovibrionales</taxon>
        <taxon>Desulfovibrionaceae</taxon>
        <taxon>Desulfovibrio</taxon>
    </lineage>
</organism>
<dbReference type="InterPro" id="IPR006495">
    <property type="entry name" value="CitD"/>
</dbReference>
<dbReference type="Proteomes" id="UP000069241">
    <property type="component" value="Chromosome"/>
</dbReference>
<dbReference type="NCBIfam" id="NF009726">
    <property type="entry name" value="PRK13253.1"/>
    <property type="match status" value="1"/>
</dbReference>
<accession>A0A0X8JHW7</accession>
<comment type="subcellular location">
    <subcellularLocation>
        <location evidence="1">Cytoplasm</location>
    </subcellularLocation>
</comment>
<reference evidence="6" key="1">
    <citation type="submission" date="2016-02" db="EMBL/GenBank/DDBJ databases">
        <authorList>
            <person name="Holder M.E."/>
            <person name="Ajami N.J."/>
            <person name="Petrosino J.F."/>
        </authorList>
    </citation>
    <scope>NUCLEOTIDE SEQUENCE [LARGE SCALE GENOMIC DNA]</scope>
    <source>
        <strain evidence="6">CCUG 45958</strain>
    </source>
</reference>
<dbReference type="STRING" id="44742.AXF13_02695"/>
<dbReference type="GO" id="GO:0016829">
    <property type="term" value="F:lyase activity"/>
    <property type="evidence" value="ECO:0007669"/>
    <property type="project" value="UniProtKB-KW"/>
</dbReference>
<dbReference type="Pfam" id="PF06857">
    <property type="entry name" value="ACP"/>
    <property type="match status" value="1"/>
</dbReference>
<protein>
    <submittedName>
        <fullName evidence="5">Citrate lyase ACP</fullName>
    </submittedName>
</protein>
<evidence type="ECO:0000313" key="5">
    <source>
        <dbReference type="EMBL" id="AMD89107.1"/>
    </source>
</evidence>
<dbReference type="NCBIfam" id="TIGR01608">
    <property type="entry name" value="citD"/>
    <property type="match status" value="1"/>
</dbReference>
<proteinExistence type="predicted"/>
<keyword evidence="5" id="KW-0456">Lyase</keyword>
<dbReference type="PIRSF" id="PIRSF002736">
    <property type="entry name" value="Citrt_lyas_gamma"/>
    <property type="match status" value="1"/>
</dbReference>
<keyword evidence="2" id="KW-0963">Cytoplasm</keyword>
<evidence type="ECO:0000256" key="2">
    <source>
        <dbReference type="ARBA" id="ARBA00022490"/>
    </source>
</evidence>
<evidence type="ECO:0000256" key="3">
    <source>
        <dbReference type="ARBA" id="ARBA00022553"/>
    </source>
</evidence>
<keyword evidence="3 4" id="KW-0597">Phosphoprotein</keyword>
<gene>
    <name evidence="5" type="ORF">AXF13_02695</name>
</gene>
<dbReference type="EMBL" id="CP014229">
    <property type="protein sequence ID" value="AMD89107.1"/>
    <property type="molecule type" value="Genomic_DNA"/>
</dbReference>
<dbReference type="AlphaFoldDB" id="A0A0X8JHW7"/>
<evidence type="ECO:0000256" key="1">
    <source>
        <dbReference type="ARBA" id="ARBA00004496"/>
    </source>
</evidence>
<dbReference type="KEGG" id="dfi:AXF13_02695"/>